<dbReference type="InterPro" id="IPR052544">
    <property type="entry name" value="Bacteriocin_Proc_Enz"/>
</dbReference>
<reference evidence="2 3" key="1">
    <citation type="submission" date="2016-04" db="EMBL/GenBank/DDBJ databases">
        <title>Deep-sea bacteria in the southern Pacific.</title>
        <authorList>
            <person name="Tang K."/>
        </authorList>
    </citation>
    <scope>NUCLEOTIDE SEQUENCE [LARGE SCALE GENOMIC DNA]</scope>
    <source>
        <strain evidence="2 3">JLT2014</strain>
    </source>
</reference>
<dbReference type="KEGG" id="paby:Ga0080574_TMP3256"/>
<dbReference type="RefSeq" id="WP_076702159.1">
    <property type="nucleotide sequence ID" value="NZ_CP015093.1"/>
</dbReference>
<dbReference type="InterPro" id="IPR000415">
    <property type="entry name" value="Nitroreductase-like"/>
</dbReference>
<dbReference type="OrthoDB" id="3723182at2"/>
<gene>
    <name evidence="2" type="ORF">Ga0080574_TMP3256</name>
</gene>
<proteinExistence type="predicted"/>
<dbReference type="PANTHER" id="PTHR43745:SF2">
    <property type="entry name" value="NITROREDUCTASE MJ1384-RELATED"/>
    <property type="match status" value="1"/>
</dbReference>
<dbReference type="GO" id="GO:0016491">
    <property type="term" value="F:oxidoreductase activity"/>
    <property type="evidence" value="ECO:0007669"/>
    <property type="project" value="InterPro"/>
</dbReference>
<keyword evidence="3" id="KW-1185">Reference proteome</keyword>
<dbReference type="SUPFAM" id="SSF55469">
    <property type="entry name" value="FMN-dependent nitroreductase-like"/>
    <property type="match status" value="1"/>
</dbReference>
<evidence type="ECO:0000259" key="1">
    <source>
        <dbReference type="Pfam" id="PF00881"/>
    </source>
</evidence>
<protein>
    <submittedName>
        <fullName evidence="2">SagB-type dehydrogenase domain-containing protein</fullName>
    </submittedName>
</protein>
<name>A0A1P8UW35_9RHOB</name>
<evidence type="ECO:0000313" key="3">
    <source>
        <dbReference type="Proteomes" id="UP000187059"/>
    </source>
</evidence>
<dbReference type="PANTHER" id="PTHR43745">
    <property type="entry name" value="NITROREDUCTASE MJ1384-RELATED"/>
    <property type="match status" value="1"/>
</dbReference>
<dbReference type="STRING" id="1250539.Ga0080574_TMP3256"/>
<dbReference type="Gene3D" id="3.40.109.10">
    <property type="entry name" value="NADH Oxidase"/>
    <property type="match status" value="1"/>
</dbReference>
<accession>A0A1P8UW35</accession>
<dbReference type="Proteomes" id="UP000187059">
    <property type="component" value="Chromosome"/>
</dbReference>
<dbReference type="Pfam" id="PF00881">
    <property type="entry name" value="Nitroreductase"/>
    <property type="match status" value="1"/>
</dbReference>
<dbReference type="EMBL" id="CP015093">
    <property type="protein sequence ID" value="APZ53590.1"/>
    <property type="molecule type" value="Genomic_DNA"/>
</dbReference>
<sequence length="198" mass="21566">MTPETQGSFSGLLARRRSVREFADSPLPRVAVDRLIDTAQGLRDTAGKRAAPSAHALYPIRLLLTVGRVEGMAIGVYDVDAQTGDTALKTAQDLRRDLRQAALDDQPWLEAAPLIVTLCADLDKLNAAFSDQPPFGHRGKRYAYIESGAIAQNLSLQAVEMELGSVLVAGFDDDKTAEVLQLPITPLMHICFGRKRKP</sequence>
<dbReference type="CDD" id="cd02142">
    <property type="entry name" value="McbC_SagB-like_oxidoreductase"/>
    <property type="match status" value="1"/>
</dbReference>
<evidence type="ECO:0000313" key="2">
    <source>
        <dbReference type="EMBL" id="APZ53590.1"/>
    </source>
</evidence>
<feature type="domain" description="Nitroreductase" evidence="1">
    <location>
        <begin position="14"/>
        <end position="194"/>
    </location>
</feature>
<dbReference type="InterPro" id="IPR029479">
    <property type="entry name" value="Nitroreductase"/>
</dbReference>
<dbReference type="AlphaFoldDB" id="A0A1P8UW35"/>
<organism evidence="2 3">
    <name type="scientific">Salipiger abyssi</name>
    <dbReference type="NCBI Taxonomy" id="1250539"/>
    <lineage>
        <taxon>Bacteria</taxon>
        <taxon>Pseudomonadati</taxon>
        <taxon>Pseudomonadota</taxon>
        <taxon>Alphaproteobacteria</taxon>
        <taxon>Rhodobacterales</taxon>
        <taxon>Roseobacteraceae</taxon>
        <taxon>Salipiger</taxon>
    </lineage>
</organism>